<dbReference type="GO" id="GO:0006355">
    <property type="term" value="P:regulation of DNA-templated transcription"/>
    <property type="evidence" value="ECO:0007669"/>
    <property type="project" value="InterPro"/>
</dbReference>
<dbReference type="AlphaFoldDB" id="G5JCM8"/>
<dbReference type="PATRIC" id="fig|423471.3.peg.4842"/>
<dbReference type="Gene3D" id="1.10.287.2170">
    <property type="match status" value="1"/>
</dbReference>
<dbReference type="Gene3D" id="3.40.50.1390">
    <property type="entry name" value="Resolvase, N-terminal catalytic domain"/>
    <property type="match status" value="1"/>
</dbReference>
<dbReference type="InterPro" id="IPR041718">
    <property type="entry name" value="IS607_transposase-like"/>
</dbReference>
<evidence type="ECO:0000313" key="5">
    <source>
        <dbReference type="Proteomes" id="UP000003477"/>
    </source>
</evidence>
<protein>
    <submittedName>
        <fullName evidence="4">Transposase, IS607 family</fullName>
    </submittedName>
</protein>
<dbReference type="Gene3D" id="1.10.1660.10">
    <property type="match status" value="1"/>
</dbReference>
<organism evidence="4 5">
    <name type="scientific">Crocosphaera watsonii WH 0003</name>
    <dbReference type="NCBI Taxonomy" id="423471"/>
    <lineage>
        <taxon>Bacteria</taxon>
        <taxon>Bacillati</taxon>
        <taxon>Cyanobacteriota</taxon>
        <taxon>Cyanophyceae</taxon>
        <taxon>Oscillatoriophycideae</taxon>
        <taxon>Chroococcales</taxon>
        <taxon>Aphanothecaceae</taxon>
        <taxon>Crocosphaera</taxon>
    </lineage>
</organism>
<dbReference type="GO" id="GO:0000150">
    <property type="term" value="F:DNA strand exchange activity"/>
    <property type="evidence" value="ECO:0007669"/>
    <property type="project" value="InterPro"/>
</dbReference>
<dbReference type="PROSITE" id="PS51736">
    <property type="entry name" value="RECOMBINASES_3"/>
    <property type="match status" value="1"/>
</dbReference>
<dbReference type="FunFam" id="3.40.50.1390:FF:000002">
    <property type="entry name" value="ORF1 in transposon ISC1904"/>
    <property type="match status" value="1"/>
</dbReference>
<gene>
    <name evidence="4" type="ORF">CWATWH0003_5181</name>
</gene>
<feature type="domain" description="Resolvase/invertase-type recombinase catalytic" evidence="3">
    <location>
        <begin position="65"/>
        <end position="214"/>
    </location>
</feature>
<reference evidence="4 5" key="1">
    <citation type="journal article" date="2011" name="Front. Microbiol.">
        <title>Two Strains of Crocosphaera watsonii with Highly Conserved Genomes are Distinguished by Strain-Specific Features.</title>
        <authorList>
            <person name="Bench S.R."/>
            <person name="Ilikchyan I.N."/>
            <person name="Tripp H.J."/>
            <person name="Zehr J.P."/>
        </authorList>
    </citation>
    <scope>NUCLEOTIDE SEQUENCE [LARGE SCALE GENOMIC DNA]</scope>
    <source>
        <strain evidence="4 5">WH 0003</strain>
    </source>
</reference>
<dbReference type="SMART" id="SM00857">
    <property type="entry name" value="Resolvase"/>
    <property type="match status" value="1"/>
</dbReference>
<sequence length="215" mass="24933">MPSSEELINITKAAKMLGVSVKTLQRWDNDGTFKAQRSPTNRRVYKRSEVEARIGVSVTHKGSLPIAVYCRVSSQRQKDNGDLDRQQARVISHCTKHKYEIKYVFAEMGSGMNDKRTRLNRLLKLAIDKQISKVVIEYKDRLTRFNFNLFEMFFKSHGVEVEWVEESLPKTYEDELVEDLISIMSSFSAKIYGRRSAQRRKRDAASRETSNKEDS</sequence>
<dbReference type="InterPro" id="IPR006119">
    <property type="entry name" value="Resolv_N"/>
</dbReference>
<name>G5JCM8_CROWT</name>
<dbReference type="NCBIfam" id="NF033518">
    <property type="entry name" value="transpos_IS607"/>
    <property type="match status" value="1"/>
</dbReference>
<dbReference type="Pfam" id="PF00376">
    <property type="entry name" value="MerR"/>
    <property type="match status" value="1"/>
</dbReference>
<dbReference type="SUPFAM" id="SSF53041">
    <property type="entry name" value="Resolvase-like"/>
    <property type="match status" value="1"/>
</dbReference>
<evidence type="ECO:0000259" key="3">
    <source>
        <dbReference type="PROSITE" id="PS51736"/>
    </source>
</evidence>
<dbReference type="InterPro" id="IPR000551">
    <property type="entry name" value="MerR-type_HTH_dom"/>
</dbReference>
<feature type="compositionally biased region" description="Basic and acidic residues" evidence="1">
    <location>
        <begin position="203"/>
        <end position="215"/>
    </location>
</feature>
<dbReference type="Pfam" id="PF00239">
    <property type="entry name" value="Resolvase"/>
    <property type="match status" value="1"/>
</dbReference>
<dbReference type="GO" id="GO:0003677">
    <property type="term" value="F:DNA binding"/>
    <property type="evidence" value="ECO:0007669"/>
    <property type="project" value="InterPro"/>
</dbReference>
<feature type="region of interest" description="Disordered" evidence="1">
    <location>
        <begin position="195"/>
        <end position="215"/>
    </location>
</feature>
<dbReference type="SUPFAM" id="SSF46955">
    <property type="entry name" value="Putative DNA-binding domain"/>
    <property type="match status" value="1"/>
</dbReference>
<dbReference type="InterPro" id="IPR009061">
    <property type="entry name" value="DNA-bd_dom_put_sf"/>
</dbReference>
<accession>G5JCM8</accession>
<evidence type="ECO:0000256" key="1">
    <source>
        <dbReference type="SAM" id="MobiDB-lite"/>
    </source>
</evidence>
<proteinExistence type="predicted"/>
<dbReference type="InterPro" id="IPR036162">
    <property type="entry name" value="Resolvase-like_N_sf"/>
</dbReference>
<dbReference type="PANTHER" id="PTHR36172">
    <property type="match status" value="1"/>
</dbReference>
<dbReference type="InterPro" id="IPR048046">
    <property type="entry name" value="Transpos_IS607"/>
</dbReference>
<feature type="domain" description="HTH merR-type" evidence="2">
    <location>
        <begin position="7"/>
        <end position="51"/>
    </location>
</feature>
<dbReference type="PANTHER" id="PTHR36172:SF1">
    <property type="entry name" value="RESOLVASE-RELATED"/>
    <property type="match status" value="1"/>
</dbReference>
<dbReference type="EMBL" id="AESD01000793">
    <property type="protein sequence ID" value="EHJ10059.1"/>
    <property type="molecule type" value="Genomic_DNA"/>
</dbReference>
<dbReference type="Proteomes" id="UP000003477">
    <property type="component" value="Unassembled WGS sequence"/>
</dbReference>
<comment type="caution">
    <text evidence="4">The sequence shown here is derived from an EMBL/GenBank/DDBJ whole genome shotgun (WGS) entry which is preliminary data.</text>
</comment>
<evidence type="ECO:0000313" key="4">
    <source>
        <dbReference type="EMBL" id="EHJ10059.1"/>
    </source>
</evidence>
<dbReference type="InterPro" id="IPR051491">
    <property type="entry name" value="Recombinase/Transposase-rel"/>
</dbReference>
<dbReference type="PROSITE" id="PS50937">
    <property type="entry name" value="HTH_MERR_2"/>
    <property type="match status" value="1"/>
</dbReference>
<dbReference type="CDD" id="cd03769">
    <property type="entry name" value="SR_IS607_transposase_like"/>
    <property type="match status" value="1"/>
</dbReference>
<evidence type="ECO:0000259" key="2">
    <source>
        <dbReference type="PROSITE" id="PS50937"/>
    </source>
</evidence>